<dbReference type="SUPFAM" id="SSF50985">
    <property type="entry name" value="RCC1/BLIP-II"/>
    <property type="match status" value="2"/>
</dbReference>
<dbReference type="EMBL" id="LRIE01000066">
    <property type="protein sequence ID" value="KZM35745.1"/>
    <property type="molecule type" value="Genomic_DNA"/>
</dbReference>
<dbReference type="InterPro" id="IPR009091">
    <property type="entry name" value="RCC1/BLIP-II"/>
</dbReference>
<protein>
    <submittedName>
        <fullName evidence="1">Regulator of chromosome condensation (RCC1) repeat protein</fullName>
    </submittedName>
</protein>
<dbReference type="STRING" id="43678.OJAG_15740"/>
<sequence>MIDRSSPRGGVRRLAPGRSAARAAAVLALLLLVGVTLWSAGQSRPTSAAWADSVFADGRVTTASISAAVDVVAGDYHSCALVEGGEVWCTGANDRGQLGTGTTASSDVLVGPVGGLLSGKEVTFLDAGDNHTCAFAEGSVYCWGDNSSGQIGVGGAAFYTEPVAIPPGNAIGPVTELELGATGSCAVAGGKGYCWGDTLGPAGTSSTPVEISGGAMPAGATVTDIAIGAGLGCLLADGAPYCWGANDVGQLGDGTTDPSPAPVAVVTNGVLQGAEILDISVGGKTACVIGRKTTGPESQSPYCWGDNSWGQLGIGSTGGSSPVPVAIAEGGELAGTPVVSLDLGDGTTCALTASGIAYCWGNNSEGQTGTNVTWNAIVDRPTEVDRGNMNAVKDSARFRTIDVDATHGCGAATDGMLYCWGLNSSGQLGTGSTVQSYRPVMMSPTWSGWAS</sequence>
<proteinExistence type="predicted"/>
<dbReference type="PANTHER" id="PTHR45982">
    <property type="entry name" value="REGULATOR OF CHROMOSOME CONDENSATION"/>
    <property type="match status" value="1"/>
</dbReference>
<gene>
    <name evidence="1" type="ORF">OJAG_15740</name>
</gene>
<accession>A0A163RVQ5</accession>
<comment type="caution">
    <text evidence="1">The sequence shown here is derived from an EMBL/GenBank/DDBJ whole genome shotgun (WGS) entry which is preliminary data.</text>
</comment>
<dbReference type="RefSeq" id="WP_068708012.1">
    <property type="nucleotide sequence ID" value="NZ_LRIE01000066.1"/>
</dbReference>
<dbReference type="GO" id="GO:0005085">
    <property type="term" value="F:guanyl-nucleotide exchange factor activity"/>
    <property type="evidence" value="ECO:0007669"/>
    <property type="project" value="TreeGrafter"/>
</dbReference>
<evidence type="ECO:0000313" key="1">
    <source>
        <dbReference type="EMBL" id="KZM35745.1"/>
    </source>
</evidence>
<dbReference type="PROSITE" id="PS50012">
    <property type="entry name" value="RCC1_3"/>
    <property type="match status" value="5"/>
</dbReference>
<dbReference type="PRINTS" id="PR00633">
    <property type="entry name" value="RCCNDNSATION"/>
</dbReference>
<dbReference type="InterPro" id="IPR000408">
    <property type="entry name" value="Reg_chr_condens"/>
</dbReference>
<dbReference type="InterPro" id="IPR051553">
    <property type="entry name" value="Ran_GTPase-activating"/>
</dbReference>
<evidence type="ECO:0000313" key="2">
    <source>
        <dbReference type="Proteomes" id="UP000076447"/>
    </source>
</evidence>
<dbReference type="Gene3D" id="2.130.10.30">
    <property type="entry name" value="Regulator of chromosome condensation 1/beta-lactamase-inhibitor protein II"/>
    <property type="match status" value="2"/>
</dbReference>
<dbReference type="Proteomes" id="UP000076447">
    <property type="component" value="Unassembled WGS sequence"/>
</dbReference>
<name>A0A163RVQ5_9CELL</name>
<reference evidence="1 2" key="1">
    <citation type="submission" date="2016-01" db="EMBL/GenBank/DDBJ databases">
        <title>Genome sequence of Oerskovia enterophila VJag, an agar and cellulose degrading bacterium.</title>
        <authorList>
            <person name="Poehlein A."/>
            <person name="Jag V."/>
            <person name="Bengelsdorf F."/>
            <person name="Duerre P."/>
            <person name="Daniel R."/>
        </authorList>
    </citation>
    <scope>NUCLEOTIDE SEQUENCE [LARGE SCALE GENOMIC DNA]</scope>
    <source>
        <strain evidence="1 2">VJag</strain>
    </source>
</reference>
<dbReference type="PANTHER" id="PTHR45982:SF1">
    <property type="entry name" value="REGULATOR OF CHROMOSOME CONDENSATION"/>
    <property type="match status" value="1"/>
</dbReference>
<dbReference type="AlphaFoldDB" id="A0A163RVQ5"/>
<dbReference type="Pfam" id="PF13540">
    <property type="entry name" value="RCC1_2"/>
    <property type="match status" value="3"/>
</dbReference>
<dbReference type="PATRIC" id="fig|43678.3.peg.1648"/>
<organism evidence="1 2">
    <name type="scientific">Oerskovia enterophila</name>
    <dbReference type="NCBI Taxonomy" id="43678"/>
    <lineage>
        <taxon>Bacteria</taxon>
        <taxon>Bacillati</taxon>
        <taxon>Actinomycetota</taxon>
        <taxon>Actinomycetes</taxon>
        <taxon>Micrococcales</taxon>
        <taxon>Cellulomonadaceae</taxon>
        <taxon>Oerskovia</taxon>
    </lineage>
</organism>
<dbReference type="Pfam" id="PF00415">
    <property type="entry name" value="RCC1"/>
    <property type="match status" value="2"/>
</dbReference>
<dbReference type="GO" id="GO:0005737">
    <property type="term" value="C:cytoplasm"/>
    <property type="evidence" value="ECO:0007669"/>
    <property type="project" value="TreeGrafter"/>
</dbReference>